<comment type="caution">
    <text evidence="2">The sequence shown here is derived from an EMBL/GenBank/DDBJ whole genome shotgun (WGS) entry which is preliminary data.</text>
</comment>
<feature type="compositionally biased region" description="Polar residues" evidence="1">
    <location>
        <begin position="16"/>
        <end position="38"/>
    </location>
</feature>
<organism evidence="2 3">
    <name type="scientific">Fasciolopsis buskii</name>
    <dbReference type="NCBI Taxonomy" id="27845"/>
    <lineage>
        <taxon>Eukaryota</taxon>
        <taxon>Metazoa</taxon>
        <taxon>Spiralia</taxon>
        <taxon>Lophotrochozoa</taxon>
        <taxon>Platyhelminthes</taxon>
        <taxon>Trematoda</taxon>
        <taxon>Digenea</taxon>
        <taxon>Plagiorchiida</taxon>
        <taxon>Echinostomata</taxon>
        <taxon>Echinostomatoidea</taxon>
        <taxon>Fasciolidae</taxon>
        <taxon>Fasciolopsis</taxon>
    </lineage>
</organism>
<gene>
    <name evidence="2" type="ORF">FBUS_01683</name>
</gene>
<dbReference type="AlphaFoldDB" id="A0A8E0VM43"/>
<accession>A0A8E0VM43</accession>
<evidence type="ECO:0000256" key="1">
    <source>
        <dbReference type="SAM" id="MobiDB-lite"/>
    </source>
</evidence>
<feature type="compositionally biased region" description="Basic and acidic residues" evidence="1">
    <location>
        <begin position="1"/>
        <end position="10"/>
    </location>
</feature>
<name>A0A8E0VM43_9TREM</name>
<feature type="region of interest" description="Disordered" evidence="1">
    <location>
        <begin position="1"/>
        <end position="68"/>
    </location>
</feature>
<dbReference type="Proteomes" id="UP000728185">
    <property type="component" value="Unassembled WGS sequence"/>
</dbReference>
<proteinExistence type="predicted"/>
<evidence type="ECO:0000313" key="2">
    <source>
        <dbReference type="EMBL" id="KAA0193536.1"/>
    </source>
</evidence>
<dbReference type="EMBL" id="LUCM01004968">
    <property type="protein sequence ID" value="KAA0193536.1"/>
    <property type="molecule type" value="Genomic_DNA"/>
</dbReference>
<sequence>MRQLERRASEEIEDSSGCSNPNSDDSQLLGATNGTPRSVGSAGNGNRSPSGSSNSIPGWMWPDATHMDPQEARDVLDRILVESKTTR</sequence>
<dbReference type="OrthoDB" id="6252399at2759"/>
<feature type="compositionally biased region" description="Low complexity" evidence="1">
    <location>
        <begin position="40"/>
        <end position="55"/>
    </location>
</feature>
<keyword evidence="3" id="KW-1185">Reference proteome</keyword>
<evidence type="ECO:0000313" key="3">
    <source>
        <dbReference type="Proteomes" id="UP000728185"/>
    </source>
</evidence>
<protein>
    <submittedName>
        <fullName evidence="2">Uncharacterized protein</fullName>
    </submittedName>
</protein>
<reference evidence="2" key="1">
    <citation type="submission" date="2019-05" db="EMBL/GenBank/DDBJ databases">
        <title>Annotation for the trematode Fasciolopsis buski.</title>
        <authorList>
            <person name="Choi Y.-J."/>
        </authorList>
    </citation>
    <scope>NUCLEOTIDE SEQUENCE</scope>
    <source>
        <strain evidence="2">HT</strain>
        <tissue evidence="2">Whole worm</tissue>
    </source>
</reference>